<dbReference type="VEuPathDB" id="FungiDB:BDEG_25518"/>
<evidence type="ECO:0000256" key="1">
    <source>
        <dbReference type="SAM" id="MobiDB-lite"/>
    </source>
</evidence>
<accession>A0A177WPF8</accession>
<gene>
    <name evidence="2" type="ORF">BDEG_25518</name>
</gene>
<feature type="compositionally biased region" description="Basic and acidic residues" evidence="1">
    <location>
        <begin position="1"/>
        <end position="18"/>
    </location>
</feature>
<proteinExistence type="predicted"/>
<reference evidence="2 3" key="1">
    <citation type="submission" date="2006-10" db="EMBL/GenBank/DDBJ databases">
        <title>The Genome Sequence of Batrachochytrium dendrobatidis JEL423.</title>
        <authorList>
            <consortium name="The Broad Institute Genome Sequencing Platform"/>
            <person name="Birren B."/>
            <person name="Lander E."/>
            <person name="Galagan J."/>
            <person name="Cuomo C."/>
            <person name="Devon K."/>
            <person name="Jaffe D."/>
            <person name="Butler J."/>
            <person name="Alvarez P."/>
            <person name="Gnerre S."/>
            <person name="Grabherr M."/>
            <person name="Kleber M."/>
            <person name="Mauceli E."/>
            <person name="Brockman W."/>
            <person name="Young S."/>
            <person name="LaButti K."/>
            <person name="Sykes S."/>
            <person name="DeCaprio D."/>
            <person name="Crawford M."/>
            <person name="Koehrsen M."/>
            <person name="Engels R."/>
            <person name="Montgomery P."/>
            <person name="Pearson M."/>
            <person name="Howarth C."/>
            <person name="Larson L."/>
            <person name="White J."/>
            <person name="O'Leary S."/>
            <person name="Kodira C."/>
            <person name="Zeng Q."/>
            <person name="Yandava C."/>
            <person name="Alvarado L."/>
            <person name="Longcore J."/>
            <person name="James T."/>
        </authorList>
    </citation>
    <scope>NUCLEOTIDE SEQUENCE [LARGE SCALE GENOMIC DNA]</scope>
    <source>
        <strain evidence="2 3">JEL423</strain>
    </source>
</reference>
<feature type="region of interest" description="Disordered" evidence="1">
    <location>
        <begin position="1"/>
        <end position="37"/>
    </location>
</feature>
<feature type="region of interest" description="Disordered" evidence="1">
    <location>
        <begin position="604"/>
        <end position="628"/>
    </location>
</feature>
<evidence type="ECO:0000313" key="3">
    <source>
        <dbReference type="Proteomes" id="UP000077115"/>
    </source>
</evidence>
<evidence type="ECO:0000313" key="2">
    <source>
        <dbReference type="EMBL" id="OAJ42007.1"/>
    </source>
</evidence>
<dbReference type="Proteomes" id="UP000077115">
    <property type="component" value="Unassembled WGS sequence"/>
</dbReference>
<reference evidence="2 3" key="2">
    <citation type="submission" date="2016-05" db="EMBL/GenBank/DDBJ databases">
        <title>Lineage-specific infection strategies underlie the spectrum of fungal disease in amphibians.</title>
        <authorList>
            <person name="Cuomo C.A."/>
            <person name="Farrer R.A."/>
            <person name="James T."/>
            <person name="Longcore J."/>
            <person name="Birren B."/>
        </authorList>
    </citation>
    <scope>NUCLEOTIDE SEQUENCE [LARGE SCALE GENOMIC DNA]</scope>
    <source>
        <strain evidence="2 3">JEL423</strain>
    </source>
</reference>
<feature type="region of interest" description="Disordered" evidence="1">
    <location>
        <begin position="441"/>
        <end position="478"/>
    </location>
</feature>
<feature type="compositionally biased region" description="Low complexity" evidence="1">
    <location>
        <begin position="459"/>
        <end position="469"/>
    </location>
</feature>
<dbReference type="AlphaFoldDB" id="A0A177WPF8"/>
<dbReference type="EMBL" id="DS022306">
    <property type="protein sequence ID" value="OAJ42007.1"/>
    <property type="molecule type" value="Genomic_DNA"/>
</dbReference>
<sequence length="628" mass="69327">MPTRTEHGLTSHSYKSDRASLSPQSLAHRTGCDRQSYPDVDVDAASVLASLTKPQSIPTDSTRPFQRTQDLQSLQSTLSCSAHLPTVPSNGPSMSSTSPKLHHISQHLSVTHSVAPVPDMHSISDTQTVGADSSITLTHDSAVVLPRLYRTSIGSLHQRTASDPYFYSKSTTPSFKNGRYHKHINHHPCDQDHLDDYTRTTHANCHIEAVDKPYIKQTEATGTADKSLLMRDGSTVSSVRPPSSMLDDLLKRKHCEATDTDTTSGLSRGRPLEQRTRMRSMSVQLGNFRLGDMESDNCQKSRYNALPLKSMDLPIQSSLSANNQSDLRLRRASCDRYPSRKSEPDVSCPDQQLESQDCSLDQLPKIMSHTPKSSKYLLAPIVGTDNDSSIRQYSQLGEGKLPSLAQMLGSTPRYESEQQTVNSNIHAPMLSVKKTHGDAMEGLNMREPSPRTVHLSHPSQQQQQEQSQSPFQYHGSVTSHATSLPIPWTANHPGIAIESTQTLNALHYQTDKREPLVSYTNKSTLACEPSESSRTLAIASSDINPGSENTRSAETSMASHFPMNTKHHGSGEHSDCSNHPAINQQKYLQQTHARPNILPLGFQKCDSPLPNTTTQTEDANRKFPCNKT</sequence>
<organism evidence="2 3">
    <name type="scientific">Batrachochytrium dendrobatidis (strain JEL423)</name>
    <dbReference type="NCBI Taxonomy" id="403673"/>
    <lineage>
        <taxon>Eukaryota</taxon>
        <taxon>Fungi</taxon>
        <taxon>Fungi incertae sedis</taxon>
        <taxon>Chytridiomycota</taxon>
        <taxon>Chytridiomycota incertae sedis</taxon>
        <taxon>Chytridiomycetes</taxon>
        <taxon>Rhizophydiales</taxon>
        <taxon>Rhizophydiales incertae sedis</taxon>
        <taxon>Batrachochytrium</taxon>
    </lineage>
</organism>
<protein>
    <submittedName>
        <fullName evidence="2">Uncharacterized protein</fullName>
    </submittedName>
</protein>
<name>A0A177WPF8_BATDL</name>